<keyword evidence="2" id="KW-1185">Reference proteome</keyword>
<reference evidence="1 2" key="1">
    <citation type="submission" date="2017-06" db="EMBL/GenBank/DDBJ databases">
        <title>Comparative genomic analysis of Ambrosia Fusariam Clade fungi.</title>
        <authorList>
            <person name="Stajich J.E."/>
            <person name="Carrillo J."/>
            <person name="Kijimoto T."/>
            <person name="Eskalen A."/>
            <person name="O'Donnell K."/>
            <person name="Kasson M."/>
        </authorList>
    </citation>
    <scope>NUCLEOTIDE SEQUENCE [LARGE SCALE GENOMIC DNA]</scope>
    <source>
        <strain evidence="1 2">NRRL62584</strain>
    </source>
</reference>
<accession>A0A428QYA2</accession>
<dbReference type="AlphaFoldDB" id="A0A428QYA2"/>
<evidence type="ECO:0000313" key="1">
    <source>
        <dbReference type="EMBL" id="RSL70236.1"/>
    </source>
</evidence>
<comment type="caution">
    <text evidence="1">The sequence shown here is derived from an EMBL/GenBank/DDBJ whole genome shotgun (WGS) entry which is preliminary data.</text>
</comment>
<name>A0A428QYA2_9HYPO</name>
<gene>
    <name evidence="1" type="ORF">CEP54_001910</name>
</gene>
<organism evidence="1 2">
    <name type="scientific">Fusarium duplospermum</name>
    <dbReference type="NCBI Taxonomy" id="1325734"/>
    <lineage>
        <taxon>Eukaryota</taxon>
        <taxon>Fungi</taxon>
        <taxon>Dikarya</taxon>
        <taxon>Ascomycota</taxon>
        <taxon>Pezizomycotina</taxon>
        <taxon>Sordariomycetes</taxon>
        <taxon>Hypocreomycetidae</taxon>
        <taxon>Hypocreales</taxon>
        <taxon>Nectriaceae</taxon>
        <taxon>Fusarium</taxon>
        <taxon>Fusarium solani species complex</taxon>
    </lineage>
</organism>
<dbReference type="Proteomes" id="UP000288168">
    <property type="component" value="Unassembled WGS sequence"/>
</dbReference>
<dbReference type="EMBL" id="NKCI01000010">
    <property type="protein sequence ID" value="RSL70236.1"/>
    <property type="molecule type" value="Genomic_DNA"/>
</dbReference>
<protein>
    <submittedName>
        <fullName evidence="1">Uncharacterized protein</fullName>
    </submittedName>
</protein>
<evidence type="ECO:0000313" key="2">
    <source>
        <dbReference type="Proteomes" id="UP000288168"/>
    </source>
</evidence>
<proteinExistence type="predicted"/>
<sequence>MRGARGAEPRRDRDTHCESPCVCGGAALSVCSIYLMPSGAPSFFAQTCVLAYLSISPPALQSSSTTISQLHSMSEVRFSSLPASDFKGRSSMNYKLHLPTRHPGSS</sequence>